<sequence>MENEMGRDKPEKKYNGVSHIPFSHASPSIKQREEQAFYEANSADSSFVFHKILGSIKVIWKTLKRKIFH</sequence>
<organism evidence="2 3">
    <name type="scientific">Marinomonas arctica</name>
    <dbReference type="NCBI Taxonomy" id="383750"/>
    <lineage>
        <taxon>Bacteria</taxon>
        <taxon>Pseudomonadati</taxon>
        <taxon>Pseudomonadota</taxon>
        <taxon>Gammaproteobacteria</taxon>
        <taxon>Oceanospirillales</taxon>
        <taxon>Oceanospirillaceae</taxon>
        <taxon>Marinomonas</taxon>
    </lineage>
</organism>
<keyword evidence="3" id="KW-1185">Reference proteome</keyword>
<evidence type="ECO:0000256" key="1">
    <source>
        <dbReference type="SAM" id="MobiDB-lite"/>
    </source>
</evidence>
<proteinExistence type="predicted"/>
<evidence type="ECO:0000313" key="3">
    <source>
        <dbReference type="Proteomes" id="UP000516370"/>
    </source>
</evidence>
<gene>
    <name evidence="2" type="ORF">IBG28_03360</name>
</gene>
<feature type="region of interest" description="Disordered" evidence="1">
    <location>
        <begin position="1"/>
        <end position="25"/>
    </location>
</feature>
<accession>A0A7H1J886</accession>
<dbReference type="KEGG" id="mard:IBG28_03360"/>
<dbReference type="AlphaFoldDB" id="A0A7H1J886"/>
<dbReference type="EMBL" id="CP061081">
    <property type="protein sequence ID" value="QNT06702.1"/>
    <property type="molecule type" value="Genomic_DNA"/>
</dbReference>
<dbReference type="Proteomes" id="UP000516370">
    <property type="component" value="Chromosome"/>
</dbReference>
<protein>
    <submittedName>
        <fullName evidence="2">Uncharacterized protein</fullName>
    </submittedName>
</protein>
<dbReference type="RefSeq" id="WP_111607081.1">
    <property type="nucleotide sequence ID" value="NZ_BMLJ01000004.1"/>
</dbReference>
<feature type="compositionally biased region" description="Basic and acidic residues" evidence="1">
    <location>
        <begin position="1"/>
        <end position="14"/>
    </location>
</feature>
<name>A0A7H1J886_9GAMM</name>
<evidence type="ECO:0000313" key="2">
    <source>
        <dbReference type="EMBL" id="QNT06702.1"/>
    </source>
</evidence>
<reference evidence="2 3" key="1">
    <citation type="submission" date="2020-09" db="EMBL/GenBank/DDBJ databases">
        <title>Complete genome sequence of an Arctic sea ice bacterium Marinomonas arctica BSI20414.</title>
        <authorList>
            <person name="Liao L."/>
            <person name="Chen B."/>
        </authorList>
    </citation>
    <scope>NUCLEOTIDE SEQUENCE [LARGE SCALE GENOMIC DNA]</scope>
    <source>
        <strain evidence="2 3">BSI20414</strain>
    </source>
</reference>